<evidence type="ECO:0000256" key="3">
    <source>
        <dbReference type="ARBA" id="ARBA00022692"/>
    </source>
</evidence>
<dbReference type="RefSeq" id="WP_328014687.1">
    <property type="nucleotide sequence ID" value="NZ_JARTFS010000001.1"/>
</dbReference>
<feature type="domain" description="p-hydroxybenzoic acid efflux pump subunit AaeA-like beta-barrel" evidence="7">
    <location>
        <begin position="120"/>
        <end position="209"/>
    </location>
</feature>
<evidence type="ECO:0000256" key="1">
    <source>
        <dbReference type="ARBA" id="ARBA00004167"/>
    </source>
</evidence>
<evidence type="ECO:0000259" key="7">
    <source>
        <dbReference type="Pfam" id="PF25963"/>
    </source>
</evidence>
<keyword evidence="4 6" id="KW-1133">Transmembrane helix</keyword>
<sequence>MSKGRLLLANIIGIIVLLGFIAGGGYIYYQNENYVSTEDATVSADMMQIVAPNSGILKDWNGEEGANVSENGVVGAVSDGEKTLSVHAGENGTIIKNEAKKNQMVQAGQVLGEIADMDHLYVTANINETDLNDIEIGDSVDIKVDGDKEVTFDGKIEGIGYATNSVFSALPSQNASGNYTKVTQKVPVKISIQNPSKKVLPGMNAKVKISL</sequence>
<evidence type="ECO:0000313" key="9">
    <source>
        <dbReference type="EMBL" id="MED4400063.1"/>
    </source>
</evidence>
<proteinExistence type="inferred from homology"/>
<dbReference type="Gene3D" id="2.40.30.170">
    <property type="match status" value="1"/>
</dbReference>
<dbReference type="SUPFAM" id="SSF111369">
    <property type="entry name" value="HlyD-like secretion proteins"/>
    <property type="match status" value="1"/>
</dbReference>
<comment type="caution">
    <text evidence="9">The sequence shown here is derived from an EMBL/GenBank/DDBJ whole genome shotgun (WGS) entry which is preliminary data.</text>
</comment>
<protein>
    <submittedName>
        <fullName evidence="9">HlyD family efflux transporter periplasmic adaptor subunit</fullName>
    </submittedName>
</protein>
<dbReference type="PANTHER" id="PTHR30386:SF26">
    <property type="entry name" value="TRANSPORT PROTEIN COMB"/>
    <property type="match status" value="1"/>
</dbReference>
<evidence type="ECO:0000256" key="5">
    <source>
        <dbReference type="ARBA" id="ARBA00023136"/>
    </source>
</evidence>
<name>A0ABU6NTZ3_9BACI</name>
<evidence type="ECO:0000256" key="4">
    <source>
        <dbReference type="ARBA" id="ARBA00022989"/>
    </source>
</evidence>
<dbReference type="Pfam" id="PF25997">
    <property type="entry name" value="BSH_YhbJ"/>
    <property type="match status" value="1"/>
</dbReference>
<organism evidence="9 10">
    <name type="scientific">Metabacillus fastidiosus</name>
    <dbReference type="NCBI Taxonomy" id="1458"/>
    <lineage>
        <taxon>Bacteria</taxon>
        <taxon>Bacillati</taxon>
        <taxon>Bacillota</taxon>
        <taxon>Bacilli</taxon>
        <taxon>Bacillales</taxon>
        <taxon>Bacillaceae</taxon>
        <taxon>Metabacillus</taxon>
    </lineage>
</organism>
<evidence type="ECO:0000256" key="6">
    <source>
        <dbReference type="SAM" id="Phobius"/>
    </source>
</evidence>
<feature type="transmembrane region" description="Helical" evidence="6">
    <location>
        <begin position="7"/>
        <end position="29"/>
    </location>
</feature>
<keyword evidence="10" id="KW-1185">Reference proteome</keyword>
<dbReference type="InterPro" id="IPR011053">
    <property type="entry name" value="Single_hybrid_motif"/>
</dbReference>
<accession>A0ABU6NTZ3</accession>
<evidence type="ECO:0000259" key="8">
    <source>
        <dbReference type="Pfam" id="PF25997"/>
    </source>
</evidence>
<keyword evidence="3 6" id="KW-0812">Transmembrane</keyword>
<dbReference type="SUPFAM" id="SSF51230">
    <property type="entry name" value="Single hybrid motif"/>
    <property type="match status" value="1"/>
</dbReference>
<reference evidence="9 10" key="1">
    <citation type="submission" date="2023-03" db="EMBL/GenBank/DDBJ databases">
        <title>Bacillus Genome Sequencing.</title>
        <authorList>
            <person name="Dunlap C."/>
        </authorList>
    </citation>
    <scope>NUCLEOTIDE SEQUENCE [LARGE SCALE GENOMIC DNA]</scope>
    <source>
        <strain evidence="9 10">NRS-1717</strain>
    </source>
</reference>
<gene>
    <name evidence="9" type="ORF">P9271_01660</name>
</gene>
<evidence type="ECO:0000313" key="10">
    <source>
        <dbReference type="Proteomes" id="UP001342826"/>
    </source>
</evidence>
<feature type="domain" description="YhbJ barrel-sandwich hybrid" evidence="8">
    <location>
        <begin position="45"/>
        <end position="116"/>
    </location>
</feature>
<keyword evidence="5 6" id="KW-0472">Membrane</keyword>
<dbReference type="Pfam" id="PF25963">
    <property type="entry name" value="Beta-barrel_AAEA"/>
    <property type="match status" value="1"/>
</dbReference>
<evidence type="ECO:0000256" key="2">
    <source>
        <dbReference type="ARBA" id="ARBA00009477"/>
    </source>
</evidence>
<dbReference type="InterPro" id="IPR058635">
    <property type="entry name" value="BSH_YhbJ"/>
</dbReference>
<comment type="similarity">
    <text evidence="2">Belongs to the membrane fusion protein (MFP) (TC 8.A.1) family.</text>
</comment>
<dbReference type="PANTHER" id="PTHR30386">
    <property type="entry name" value="MEMBRANE FUSION SUBUNIT OF EMRAB-TOLC MULTIDRUG EFFLUX PUMP"/>
    <property type="match status" value="1"/>
</dbReference>
<dbReference type="InterPro" id="IPR050739">
    <property type="entry name" value="MFP"/>
</dbReference>
<dbReference type="Proteomes" id="UP001342826">
    <property type="component" value="Unassembled WGS sequence"/>
</dbReference>
<dbReference type="EMBL" id="JARTFS010000001">
    <property type="protein sequence ID" value="MED4400063.1"/>
    <property type="molecule type" value="Genomic_DNA"/>
</dbReference>
<dbReference type="InterPro" id="IPR058634">
    <property type="entry name" value="AaeA-lik-b-barrel"/>
</dbReference>
<comment type="subcellular location">
    <subcellularLocation>
        <location evidence="1">Membrane</location>
        <topology evidence="1">Single-pass membrane protein</topology>
    </subcellularLocation>
</comment>